<organism evidence="1 2">
    <name type="scientific">Nyssa sinensis</name>
    <dbReference type="NCBI Taxonomy" id="561372"/>
    <lineage>
        <taxon>Eukaryota</taxon>
        <taxon>Viridiplantae</taxon>
        <taxon>Streptophyta</taxon>
        <taxon>Embryophyta</taxon>
        <taxon>Tracheophyta</taxon>
        <taxon>Spermatophyta</taxon>
        <taxon>Magnoliopsida</taxon>
        <taxon>eudicotyledons</taxon>
        <taxon>Gunneridae</taxon>
        <taxon>Pentapetalae</taxon>
        <taxon>asterids</taxon>
        <taxon>Cornales</taxon>
        <taxon>Nyssaceae</taxon>
        <taxon>Nyssa</taxon>
    </lineage>
</organism>
<proteinExistence type="predicted"/>
<protein>
    <recommendedName>
        <fullName evidence="3">SHSP domain-containing protein</fullName>
    </recommendedName>
</protein>
<dbReference type="AlphaFoldDB" id="A0A5J5A785"/>
<evidence type="ECO:0000313" key="1">
    <source>
        <dbReference type="EMBL" id="KAA8526965.1"/>
    </source>
</evidence>
<dbReference type="EMBL" id="CM018046">
    <property type="protein sequence ID" value="KAA8526965.1"/>
    <property type="molecule type" value="Genomic_DNA"/>
</dbReference>
<name>A0A5J5A785_9ASTE</name>
<reference evidence="1 2" key="1">
    <citation type="submission" date="2019-09" db="EMBL/GenBank/DDBJ databases">
        <title>A chromosome-level genome assembly of the Chinese tupelo Nyssa sinensis.</title>
        <authorList>
            <person name="Yang X."/>
            <person name="Kang M."/>
            <person name="Yang Y."/>
            <person name="Xiong H."/>
            <person name="Wang M."/>
            <person name="Zhang Z."/>
            <person name="Wang Z."/>
            <person name="Wu H."/>
            <person name="Ma T."/>
            <person name="Liu J."/>
            <person name="Xi Z."/>
        </authorList>
    </citation>
    <scope>NUCLEOTIDE SEQUENCE [LARGE SCALE GENOMIC DNA]</scope>
    <source>
        <strain evidence="1">J267</strain>
        <tissue evidence="1">Leaf</tissue>
    </source>
</reference>
<sequence>MLRSYPSDTRDDWKETRNAYVFRDGFPGLKLKENEVKCKCKWKKDGVLTVTVPEMEVKKPHLEKEILTKLNGSSTQPAPQPFTSRLVYPLVNPAGGSDIFPGTPPQTYPARGDCGAGGSMFASLNHPMFGGIGRGSSIPRRQLGFPLVIPRAARFVPHVPTSFS</sequence>
<keyword evidence="2" id="KW-1185">Reference proteome</keyword>
<evidence type="ECO:0008006" key="3">
    <source>
        <dbReference type="Google" id="ProtNLM"/>
    </source>
</evidence>
<dbReference type="Proteomes" id="UP000325577">
    <property type="component" value="Linkage Group LG3"/>
</dbReference>
<gene>
    <name evidence="1" type="ORF">F0562_008806</name>
</gene>
<accession>A0A5J5A785</accession>
<evidence type="ECO:0000313" key="2">
    <source>
        <dbReference type="Proteomes" id="UP000325577"/>
    </source>
</evidence>